<feature type="domain" description="PRD" evidence="8">
    <location>
        <begin position="286"/>
        <end position="392"/>
    </location>
</feature>
<gene>
    <name evidence="9" type="primary">licR_3</name>
    <name evidence="9" type="ORF">NCTC9810_01509</name>
</gene>
<dbReference type="GO" id="GO:0006355">
    <property type="term" value="P:regulation of DNA-templated transcription"/>
    <property type="evidence" value="ECO:0007669"/>
    <property type="project" value="InterPro"/>
</dbReference>
<dbReference type="PROSITE" id="PS51099">
    <property type="entry name" value="PTS_EIIB_TYPE_2"/>
    <property type="match status" value="1"/>
</dbReference>
<dbReference type="Pfam" id="PF00359">
    <property type="entry name" value="PTS_EIIA_2"/>
    <property type="match status" value="1"/>
</dbReference>
<dbReference type="InterPro" id="IPR036388">
    <property type="entry name" value="WH-like_DNA-bd_sf"/>
</dbReference>
<evidence type="ECO:0000256" key="2">
    <source>
        <dbReference type="ARBA" id="ARBA00022737"/>
    </source>
</evidence>
<reference evidence="9 10" key="1">
    <citation type="submission" date="2018-06" db="EMBL/GenBank/DDBJ databases">
        <authorList>
            <consortium name="Pathogen Informatics"/>
            <person name="Doyle S."/>
        </authorList>
    </citation>
    <scope>NUCLEOTIDE SEQUENCE [LARGE SCALE GENOMIC DNA]</scope>
    <source>
        <strain evidence="9 10">NCTC9810</strain>
    </source>
</reference>
<dbReference type="GO" id="GO:0008982">
    <property type="term" value="F:protein-N(PI)-phosphohistidine-sugar phosphotransferase activity"/>
    <property type="evidence" value="ECO:0007669"/>
    <property type="project" value="InterPro"/>
</dbReference>
<dbReference type="InterPro" id="IPR036095">
    <property type="entry name" value="PTS_EIIB-like_sf"/>
</dbReference>
<evidence type="ECO:0000256" key="5">
    <source>
        <dbReference type="ARBA" id="ARBA00023163"/>
    </source>
</evidence>
<sequence>MIETRAKQILDFLTTDYKFHTSEDIGKSVGLSSKSAQKEINTLNSIICDEGAIIKSEPGKGYQFKITNNSTFKSFLKTDWYKYAYYHHESGNKKLRIESIIKLMLFSNSYLKQQELADMYYVSHSQINKDIKEVRDILRNYNLKLISKPYYGMKVVGEEKNIRLALRHEIGEDPNLFRNDEDELLFNTIQEVINGIEFPQTFYMPYANFKNLVVHIYISILRISEGKYVKVPEELSTRVISYEEFSMANLIVAKLSSQLDLDFPKDEILYLTMHMITKNSVTNYEKVSPEISEIAQQMIDEVYDVTKYDFRSNIDLFFALSLHLGPLIERIRYGLNMKNPILDDIKENQVAFMLATIAVQPVNKRLKTKLSDDEIGYIALHIASAMDYNVGIKRNILVVCGSGNSSAQMMKSQLERKYKDQIENLTLTNLSRLKLYKLDNFDFIVSSVDIKEKTTTPIVYVDVIFKQRDFENIDNIFNRQTLNEIDKLFSNSIFLKDIDVDSIDQTINILADYAFKKSKLEKNYLIDQFKKREELGPTAYINVAIPHILDKYSKESFCIILIPKNKISWGEVNVNLVISIFFGNDLNFESKFLDNLGRFLNNAELIEKSTKSNNIEEFKNIFLES</sequence>
<accession>A0A380WWH5</accession>
<dbReference type="Proteomes" id="UP000255124">
    <property type="component" value="Unassembled WGS sequence"/>
</dbReference>
<dbReference type="SUPFAM" id="SSF63520">
    <property type="entry name" value="PTS-regulatory domain, PRD"/>
    <property type="match status" value="2"/>
</dbReference>
<dbReference type="Gene3D" id="3.40.930.10">
    <property type="entry name" value="Mannitol-specific EII, Chain A"/>
    <property type="match status" value="1"/>
</dbReference>
<evidence type="ECO:0000313" key="9">
    <source>
        <dbReference type="EMBL" id="SUU93159.1"/>
    </source>
</evidence>
<dbReference type="InterPro" id="IPR013011">
    <property type="entry name" value="PTS_EIIB_2"/>
</dbReference>
<evidence type="ECO:0000313" key="10">
    <source>
        <dbReference type="Proteomes" id="UP000255124"/>
    </source>
</evidence>
<dbReference type="Pfam" id="PF00874">
    <property type="entry name" value="PRD"/>
    <property type="match status" value="2"/>
</dbReference>
<protein>
    <submittedName>
        <fullName evidence="9">Probable licABCH operon regulator</fullName>
    </submittedName>
</protein>
<keyword evidence="3" id="KW-0805">Transcription regulation</keyword>
<dbReference type="InterPro" id="IPR016152">
    <property type="entry name" value="PTrfase/Anion_transptr"/>
</dbReference>
<dbReference type="InterPro" id="IPR007737">
    <property type="entry name" value="Mga_HTH"/>
</dbReference>
<dbReference type="InterPro" id="IPR013196">
    <property type="entry name" value="HTH_11"/>
</dbReference>
<keyword evidence="1" id="KW-0808">Transferase</keyword>
<dbReference type="EMBL" id="UFTA01000002">
    <property type="protein sequence ID" value="SUU93159.1"/>
    <property type="molecule type" value="Genomic_DNA"/>
</dbReference>
<dbReference type="GO" id="GO:0009401">
    <property type="term" value="P:phosphoenolpyruvate-dependent sugar phosphotransferase system"/>
    <property type="evidence" value="ECO:0007669"/>
    <property type="project" value="InterPro"/>
</dbReference>
<dbReference type="InterPro" id="IPR036634">
    <property type="entry name" value="PRD_sf"/>
</dbReference>
<feature type="domain" description="PRD" evidence="8">
    <location>
        <begin position="180"/>
        <end position="285"/>
    </location>
</feature>
<dbReference type="PANTHER" id="PTHR30185:SF13">
    <property type="entry name" value="LICABCH OPERON REGULATOR-RELATED"/>
    <property type="match status" value="1"/>
</dbReference>
<evidence type="ECO:0000259" key="6">
    <source>
        <dbReference type="PROSITE" id="PS51094"/>
    </source>
</evidence>
<dbReference type="SUPFAM" id="SSF55804">
    <property type="entry name" value="Phoshotransferase/anion transport protein"/>
    <property type="match status" value="1"/>
</dbReference>
<dbReference type="InterPro" id="IPR050661">
    <property type="entry name" value="BglG_antiterminators"/>
</dbReference>
<dbReference type="Gene3D" id="1.10.1790.10">
    <property type="entry name" value="PRD domain"/>
    <property type="match status" value="2"/>
</dbReference>
<dbReference type="OrthoDB" id="3175596at2"/>
<dbReference type="SUPFAM" id="SSF52794">
    <property type="entry name" value="PTS system IIB component-like"/>
    <property type="match status" value="1"/>
</dbReference>
<evidence type="ECO:0000259" key="7">
    <source>
        <dbReference type="PROSITE" id="PS51099"/>
    </source>
</evidence>
<organism evidence="9 10">
    <name type="scientific">Anaerococcus octavius</name>
    <dbReference type="NCBI Taxonomy" id="54007"/>
    <lineage>
        <taxon>Bacteria</taxon>
        <taxon>Bacillati</taxon>
        <taxon>Bacillota</taxon>
        <taxon>Tissierellia</taxon>
        <taxon>Tissierellales</taxon>
        <taxon>Peptoniphilaceae</taxon>
        <taxon>Anaerococcus</taxon>
    </lineage>
</organism>
<dbReference type="Gene3D" id="1.10.10.10">
    <property type="entry name" value="Winged helix-like DNA-binding domain superfamily/Winged helix DNA-binding domain"/>
    <property type="match status" value="2"/>
</dbReference>
<dbReference type="PROSITE" id="PS51372">
    <property type="entry name" value="PRD_2"/>
    <property type="match status" value="2"/>
</dbReference>
<evidence type="ECO:0000256" key="4">
    <source>
        <dbReference type="ARBA" id="ARBA00023159"/>
    </source>
</evidence>
<keyword evidence="5" id="KW-0804">Transcription</keyword>
<dbReference type="Pfam" id="PF05043">
    <property type="entry name" value="Mga"/>
    <property type="match status" value="1"/>
</dbReference>
<dbReference type="Pfam" id="PF08279">
    <property type="entry name" value="HTH_11"/>
    <property type="match status" value="1"/>
</dbReference>
<evidence type="ECO:0000256" key="1">
    <source>
        <dbReference type="ARBA" id="ARBA00022679"/>
    </source>
</evidence>
<evidence type="ECO:0000259" key="8">
    <source>
        <dbReference type="PROSITE" id="PS51372"/>
    </source>
</evidence>
<dbReference type="PROSITE" id="PS51094">
    <property type="entry name" value="PTS_EIIA_TYPE_2"/>
    <property type="match status" value="1"/>
</dbReference>
<dbReference type="CDD" id="cd05568">
    <property type="entry name" value="PTS_IIB_bgl_like"/>
    <property type="match status" value="1"/>
</dbReference>
<dbReference type="Gene3D" id="3.40.50.2300">
    <property type="match status" value="1"/>
</dbReference>
<dbReference type="InterPro" id="IPR002178">
    <property type="entry name" value="PTS_EIIA_type-2_dom"/>
</dbReference>
<feature type="domain" description="PTS EIIA type-2" evidence="6">
    <location>
        <begin position="487"/>
        <end position="625"/>
    </location>
</feature>
<evidence type="ECO:0000256" key="3">
    <source>
        <dbReference type="ARBA" id="ARBA00023015"/>
    </source>
</evidence>
<keyword evidence="2" id="KW-0677">Repeat</keyword>
<dbReference type="InterPro" id="IPR011608">
    <property type="entry name" value="PRD"/>
</dbReference>
<keyword evidence="4" id="KW-0010">Activator</keyword>
<dbReference type="AlphaFoldDB" id="A0A380WWH5"/>
<dbReference type="RefSeq" id="WP_115595705.1">
    <property type="nucleotide sequence ID" value="NZ_CALTZC010000012.1"/>
</dbReference>
<name>A0A380WWH5_9FIRM</name>
<proteinExistence type="predicted"/>
<feature type="domain" description="PTS EIIB type-2" evidence="7">
    <location>
        <begin position="394"/>
        <end position="485"/>
    </location>
</feature>
<dbReference type="PANTHER" id="PTHR30185">
    <property type="entry name" value="CRYPTIC BETA-GLUCOSIDE BGL OPERON ANTITERMINATOR"/>
    <property type="match status" value="1"/>
</dbReference>